<organism evidence="1 2">
    <name type="scientific">Colletotrichum limetticola</name>
    <dbReference type="NCBI Taxonomy" id="1209924"/>
    <lineage>
        <taxon>Eukaryota</taxon>
        <taxon>Fungi</taxon>
        <taxon>Dikarya</taxon>
        <taxon>Ascomycota</taxon>
        <taxon>Pezizomycotina</taxon>
        <taxon>Sordariomycetes</taxon>
        <taxon>Hypocreomycetidae</taxon>
        <taxon>Glomerellales</taxon>
        <taxon>Glomerellaceae</taxon>
        <taxon>Colletotrichum</taxon>
        <taxon>Colletotrichum acutatum species complex</taxon>
    </lineage>
</organism>
<dbReference type="InterPro" id="IPR011990">
    <property type="entry name" value="TPR-like_helical_dom_sf"/>
</dbReference>
<gene>
    <name evidence="1" type="ORF">CLIM01_13677</name>
</gene>
<keyword evidence="2" id="KW-1185">Reference proteome</keyword>
<proteinExistence type="predicted"/>
<sequence length="297" mass="33933">MEKILPHYISDEDFVKSFQEATTSTDYDENVRDLVSQALSAFSNQNWDELHQTACNLRVAQRLNFALEAFVVVTRGKLNVFGKINPTFKSTVNLADALRVTARNMDPGSRQKRLNDALSLFQEVLGGTEDEPLLQEALMRLGSFYTDKGEYGAARGFLGRAEGYTNTSKSQLAELRMSWIDIQTNEKQFDEADKAYDNMLKDPQESGEDKLIRKTVLSRYANFLVKIKWEVAGKAEDSTSELADLQRAHDMIHELLDVYGRMSDNADSKLAYLPIQAKDYRDQMRVVEERMKELMTR</sequence>
<reference evidence="1" key="1">
    <citation type="submission" date="2023-04" db="EMBL/GenBank/DDBJ databases">
        <title>Colletotrichum limetticola genome sequence.</title>
        <authorList>
            <person name="Baroncelli R."/>
        </authorList>
    </citation>
    <scope>NUCLEOTIDE SEQUENCE</scope>
    <source>
        <strain evidence="1">KLA-Anderson</strain>
    </source>
</reference>
<dbReference type="Proteomes" id="UP001169217">
    <property type="component" value="Unassembled WGS sequence"/>
</dbReference>
<dbReference type="Gene3D" id="1.25.40.10">
    <property type="entry name" value="Tetratricopeptide repeat domain"/>
    <property type="match status" value="1"/>
</dbReference>
<name>A0ABQ9PCW0_9PEZI</name>
<protein>
    <submittedName>
        <fullName evidence="1">Uncharacterized protein</fullName>
    </submittedName>
</protein>
<dbReference type="SUPFAM" id="SSF48452">
    <property type="entry name" value="TPR-like"/>
    <property type="match status" value="1"/>
</dbReference>
<evidence type="ECO:0000313" key="1">
    <source>
        <dbReference type="EMBL" id="KAK0368967.1"/>
    </source>
</evidence>
<dbReference type="EMBL" id="JARUPT010000732">
    <property type="protein sequence ID" value="KAK0368967.1"/>
    <property type="molecule type" value="Genomic_DNA"/>
</dbReference>
<evidence type="ECO:0000313" key="2">
    <source>
        <dbReference type="Proteomes" id="UP001169217"/>
    </source>
</evidence>
<comment type="caution">
    <text evidence="1">The sequence shown here is derived from an EMBL/GenBank/DDBJ whole genome shotgun (WGS) entry which is preliminary data.</text>
</comment>
<accession>A0ABQ9PCW0</accession>